<dbReference type="InterPro" id="IPR009078">
    <property type="entry name" value="Ferritin-like_SF"/>
</dbReference>
<organism evidence="2 3">
    <name type="scientific">Geosporobacter subterraneus DSM 17957</name>
    <dbReference type="NCBI Taxonomy" id="1121919"/>
    <lineage>
        <taxon>Bacteria</taxon>
        <taxon>Bacillati</taxon>
        <taxon>Bacillota</taxon>
        <taxon>Clostridia</taxon>
        <taxon>Peptostreptococcales</taxon>
        <taxon>Thermotaleaceae</taxon>
        <taxon>Geosporobacter</taxon>
    </lineage>
</organism>
<dbReference type="InterPro" id="IPR012347">
    <property type="entry name" value="Ferritin-like"/>
</dbReference>
<reference evidence="3" key="1">
    <citation type="submission" date="2016-11" db="EMBL/GenBank/DDBJ databases">
        <authorList>
            <person name="Varghese N."/>
            <person name="Submissions S."/>
        </authorList>
    </citation>
    <scope>NUCLEOTIDE SEQUENCE [LARGE SCALE GENOMIC DNA]</scope>
    <source>
        <strain evidence="3">DSM 17957</strain>
    </source>
</reference>
<sequence length="164" mass="18649">MAIQFDGSKLLQIIIRNEAKVAEFYSNLAAQMEEGKGKKLFESLAQDELKHERIYTGLLNRLPNEGRLELTEDDAAYIELLIETDMFSQSEDVLAKMQGKYAKEDALHVAEKIERDAILYINELKLLFPDLAPEEINIVLAEEKKHLRMVLSKEADASVKLLGL</sequence>
<dbReference type="Gene3D" id="1.20.1260.10">
    <property type="match status" value="1"/>
</dbReference>
<name>A0A1M6F3J5_9FIRM</name>
<keyword evidence="3" id="KW-1185">Reference proteome</keyword>
<evidence type="ECO:0000313" key="3">
    <source>
        <dbReference type="Proteomes" id="UP000184536"/>
    </source>
</evidence>
<evidence type="ECO:0000313" key="2">
    <source>
        <dbReference type="EMBL" id="SHI92252.1"/>
    </source>
</evidence>
<gene>
    <name evidence="2" type="ORF">SAMN02745975_00896</name>
</gene>
<dbReference type="Proteomes" id="UP000184536">
    <property type="component" value="Unassembled WGS sequence"/>
</dbReference>
<dbReference type="Pfam" id="PF02915">
    <property type="entry name" value="Rubrerythrin"/>
    <property type="match status" value="1"/>
</dbReference>
<dbReference type="OrthoDB" id="1951931at2"/>
<dbReference type="AlphaFoldDB" id="A0A1M6F3J5"/>
<dbReference type="RefSeq" id="WP_110940169.1">
    <property type="nucleotide sequence ID" value="NZ_FQZV01000010.1"/>
</dbReference>
<evidence type="ECO:0000259" key="1">
    <source>
        <dbReference type="Pfam" id="PF02915"/>
    </source>
</evidence>
<dbReference type="SUPFAM" id="SSF47240">
    <property type="entry name" value="Ferritin-like"/>
    <property type="match status" value="1"/>
</dbReference>
<dbReference type="InterPro" id="IPR003251">
    <property type="entry name" value="Rr_diiron-bd_dom"/>
</dbReference>
<dbReference type="GO" id="GO:0016491">
    <property type="term" value="F:oxidoreductase activity"/>
    <property type="evidence" value="ECO:0007669"/>
    <property type="project" value="InterPro"/>
</dbReference>
<dbReference type="STRING" id="1121919.SAMN02745975_00896"/>
<protein>
    <submittedName>
        <fullName evidence="2">Rubrerythrin</fullName>
    </submittedName>
</protein>
<accession>A0A1M6F3J5</accession>
<dbReference type="EMBL" id="FQZV01000010">
    <property type="protein sequence ID" value="SHI92252.1"/>
    <property type="molecule type" value="Genomic_DNA"/>
</dbReference>
<feature type="domain" description="Rubrerythrin diiron-binding" evidence="1">
    <location>
        <begin position="10"/>
        <end position="113"/>
    </location>
</feature>
<dbReference type="GO" id="GO:0046872">
    <property type="term" value="F:metal ion binding"/>
    <property type="evidence" value="ECO:0007669"/>
    <property type="project" value="InterPro"/>
</dbReference>
<proteinExistence type="predicted"/>